<keyword evidence="2 8" id="KW-0813">Transport</keyword>
<evidence type="ECO:0000313" key="11">
    <source>
        <dbReference type="Proteomes" id="UP000468531"/>
    </source>
</evidence>
<feature type="domain" description="ABC transmembrane type-1" evidence="9">
    <location>
        <begin position="69"/>
        <end position="260"/>
    </location>
</feature>
<organism evidence="10 11">
    <name type="scientific">Bradyrhizobium uaiense</name>
    <dbReference type="NCBI Taxonomy" id="2594946"/>
    <lineage>
        <taxon>Bacteria</taxon>
        <taxon>Pseudomonadati</taxon>
        <taxon>Pseudomonadota</taxon>
        <taxon>Alphaproteobacteria</taxon>
        <taxon>Hyphomicrobiales</taxon>
        <taxon>Nitrobacteraceae</taxon>
        <taxon>Bradyrhizobium</taxon>
    </lineage>
</organism>
<keyword evidence="6 8" id="KW-1133">Transmembrane helix</keyword>
<evidence type="ECO:0000256" key="2">
    <source>
        <dbReference type="ARBA" id="ARBA00022448"/>
    </source>
</evidence>
<dbReference type="Gene3D" id="1.10.3720.10">
    <property type="entry name" value="MetI-like"/>
    <property type="match status" value="1"/>
</dbReference>
<proteinExistence type="inferred from homology"/>
<dbReference type="PROSITE" id="PS50928">
    <property type="entry name" value="ABC_TM1"/>
    <property type="match status" value="1"/>
</dbReference>
<evidence type="ECO:0000256" key="3">
    <source>
        <dbReference type="ARBA" id="ARBA00022475"/>
    </source>
</evidence>
<dbReference type="PANTHER" id="PTHR43357:SF4">
    <property type="entry name" value="INNER MEMBRANE ABC TRANSPORTER PERMEASE PROTEIN YDCV"/>
    <property type="match status" value="1"/>
</dbReference>
<dbReference type="InterPro" id="IPR000515">
    <property type="entry name" value="MetI-like"/>
</dbReference>
<gene>
    <name evidence="10" type="ORF">FNJ47_21575</name>
</gene>
<comment type="similarity">
    <text evidence="8">Belongs to the binding-protein-dependent transport system permease family.</text>
</comment>
<evidence type="ECO:0000256" key="5">
    <source>
        <dbReference type="ARBA" id="ARBA00022692"/>
    </source>
</evidence>
<sequence>MSASSPRSLHPTRLAESTGRAVVVFLVLPLVAIIPMSFSDTRYLSMPHDGLSTLHYWRLFSEPAWRDSLLQSVGVALPAACLALLIGLSFCLGAWQRQGNMVRLLQILMLGPLIVPGIIHAVAYHRALSFIGLFDSFAGTVLVHAIKGLPFVVLSVSASLSSVHPATLQLARSLGASPAQALWRTLLPQIRYGIAAGFIFAFVTSWDEIVVTLFITSRNVITLPKQIWQSLFLNLDPVVAALGSLALLATLLALLATSLSGSRLRSLPSPNTIA</sequence>
<dbReference type="GO" id="GO:0055085">
    <property type="term" value="P:transmembrane transport"/>
    <property type="evidence" value="ECO:0007669"/>
    <property type="project" value="InterPro"/>
</dbReference>
<dbReference type="CDD" id="cd06261">
    <property type="entry name" value="TM_PBP2"/>
    <property type="match status" value="1"/>
</dbReference>
<reference evidence="10 11" key="1">
    <citation type="journal article" date="2020" name="Arch. Microbiol.">
        <title>Bradyrhizobium uaiense sp. nov., a new highly efficient cowpea symbiont.</title>
        <authorList>
            <person name="Cabral Michel D."/>
            <person name="Azarias Guimaraes A."/>
            <person name="Martins da Costa E."/>
            <person name="Soares de Carvalho T."/>
            <person name="Balsanelli E."/>
            <person name="Willems A."/>
            <person name="Maltempi de Souza E."/>
            <person name="de Souza Moreira F.M."/>
        </authorList>
    </citation>
    <scope>NUCLEOTIDE SEQUENCE [LARGE SCALE GENOMIC DNA]</scope>
    <source>
        <strain evidence="10 11">UFLA 03-164</strain>
    </source>
</reference>
<evidence type="ECO:0000256" key="7">
    <source>
        <dbReference type="ARBA" id="ARBA00023136"/>
    </source>
</evidence>
<dbReference type="Pfam" id="PF00528">
    <property type="entry name" value="BPD_transp_1"/>
    <property type="match status" value="1"/>
</dbReference>
<name>A0A6P1BL82_9BRAD</name>
<keyword evidence="4" id="KW-0997">Cell inner membrane</keyword>
<evidence type="ECO:0000256" key="8">
    <source>
        <dbReference type="RuleBase" id="RU363032"/>
    </source>
</evidence>
<comment type="caution">
    <text evidence="10">The sequence shown here is derived from an EMBL/GenBank/DDBJ whole genome shotgun (WGS) entry which is preliminary data.</text>
</comment>
<evidence type="ECO:0000256" key="1">
    <source>
        <dbReference type="ARBA" id="ARBA00004429"/>
    </source>
</evidence>
<keyword evidence="11" id="KW-1185">Reference proteome</keyword>
<keyword evidence="7 8" id="KW-0472">Membrane</keyword>
<dbReference type="GO" id="GO:0005886">
    <property type="term" value="C:plasma membrane"/>
    <property type="evidence" value="ECO:0007669"/>
    <property type="project" value="UniProtKB-SubCell"/>
</dbReference>
<evidence type="ECO:0000259" key="9">
    <source>
        <dbReference type="PROSITE" id="PS50928"/>
    </source>
</evidence>
<feature type="transmembrane region" description="Helical" evidence="8">
    <location>
        <begin position="21"/>
        <end position="38"/>
    </location>
</feature>
<dbReference type="RefSeq" id="WP_163156566.1">
    <property type="nucleotide sequence ID" value="NZ_VKHP01000088.1"/>
</dbReference>
<keyword evidence="3" id="KW-1003">Cell membrane</keyword>
<keyword evidence="5 8" id="KW-0812">Transmembrane</keyword>
<dbReference type="InterPro" id="IPR035906">
    <property type="entry name" value="MetI-like_sf"/>
</dbReference>
<dbReference type="SUPFAM" id="SSF161098">
    <property type="entry name" value="MetI-like"/>
    <property type="match status" value="1"/>
</dbReference>
<dbReference type="PANTHER" id="PTHR43357">
    <property type="entry name" value="INNER MEMBRANE ABC TRANSPORTER PERMEASE PROTEIN YDCV"/>
    <property type="match status" value="1"/>
</dbReference>
<feature type="transmembrane region" description="Helical" evidence="8">
    <location>
        <begin position="148"/>
        <end position="171"/>
    </location>
</feature>
<dbReference type="Proteomes" id="UP000468531">
    <property type="component" value="Unassembled WGS sequence"/>
</dbReference>
<feature type="transmembrane region" description="Helical" evidence="8">
    <location>
        <begin position="75"/>
        <end position="95"/>
    </location>
</feature>
<comment type="subcellular location">
    <subcellularLocation>
        <location evidence="1">Cell inner membrane</location>
        <topology evidence="1">Multi-pass membrane protein</topology>
    </subcellularLocation>
    <subcellularLocation>
        <location evidence="8">Cell membrane</location>
        <topology evidence="8">Multi-pass membrane protein</topology>
    </subcellularLocation>
</comment>
<dbReference type="AlphaFoldDB" id="A0A6P1BL82"/>
<protein>
    <submittedName>
        <fullName evidence="10">ABC transporter permease subunit</fullName>
    </submittedName>
</protein>
<evidence type="ECO:0000256" key="4">
    <source>
        <dbReference type="ARBA" id="ARBA00022519"/>
    </source>
</evidence>
<evidence type="ECO:0000256" key="6">
    <source>
        <dbReference type="ARBA" id="ARBA00022989"/>
    </source>
</evidence>
<dbReference type="EMBL" id="VKHP01000088">
    <property type="protein sequence ID" value="NEU98341.1"/>
    <property type="molecule type" value="Genomic_DNA"/>
</dbReference>
<accession>A0A6P1BL82</accession>
<evidence type="ECO:0000313" key="10">
    <source>
        <dbReference type="EMBL" id="NEU98341.1"/>
    </source>
</evidence>
<feature type="transmembrane region" description="Helical" evidence="8">
    <location>
        <begin position="107"/>
        <end position="128"/>
    </location>
</feature>
<feature type="transmembrane region" description="Helical" evidence="8">
    <location>
        <begin position="235"/>
        <end position="256"/>
    </location>
</feature>
<feature type="transmembrane region" description="Helical" evidence="8">
    <location>
        <begin position="192"/>
        <end position="215"/>
    </location>
</feature>